<gene>
    <name evidence="2" type="ORF">CIB84_004805</name>
</gene>
<evidence type="ECO:0000313" key="2">
    <source>
        <dbReference type="EMBL" id="POI31444.1"/>
    </source>
</evidence>
<dbReference type="SMART" id="SM00233">
    <property type="entry name" value="PH"/>
    <property type="match status" value="1"/>
</dbReference>
<proteinExistence type="predicted"/>
<keyword evidence="3" id="KW-1185">Reference proteome</keyword>
<dbReference type="PANTHER" id="PTHR12752">
    <property type="entry name" value="PHOSPHOINOSITOL 3-PHOSPHATE-BINDING PROTEIN"/>
    <property type="match status" value="1"/>
</dbReference>
<dbReference type="InterPro" id="IPR001849">
    <property type="entry name" value="PH_domain"/>
</dbReference>
<dbReference type="Proteomes" id="UP000237246">
    <property type="component" value="Unassembled WGS sequence"/>
</dbReference>
<feature type="domain" description="PH" evidence="1">
    <location>
        <begin position="27"/>
        <end position="125"/>
    </location>
</feature>
<dbReference type="AlphaFoldDB" id="A0A2P4T542"/>
<organism evidence="2 3">
    <name type="scientific">Bambusicola thoracicus</name>
    <name type="common">Chinese bamboo-partridge</name>
    <name type="synonym">Perdix thoracica</name>
    <dbReference type="NCBI Taxonomy" id="9083"/>
    <lineage>
        <taxon>Eukaryota</taxon>
        <taxon>Metazoa</taxon>
        <taxon>Chordata</taxon>
        <taxon>Craniata</taxon>
        <taxon>Vertebrata</taxon>
        <taxon>Euteleostomi</taxon>
        <taxon>Archelosauria</taxon>
        <taxon>Archosauria</taxon>
        <taxon>Dinosauria</taxon>
        <taxon>Saurischia</taxon>
        <taxon>Theropoda</taxon>
        <taxon>Coelurosauria</taxon>
        <taxon>Aves</taxon>
        <taxon>Neognathae</taxon>
        <taxon>Galloanserae</taxon>
        <taxon>Galliformes</taxon>
        <taxon>Phasianidae</taxon>
        <taxon>Perdicinae</taxon>
        <taxon>Bambusicola</taxon>
    </lineage>
</organism>
<name>A0A2P4T542_BAMTH</name>
<protein>
    <recommendedName>
        <fullName evidence="1">PH domain-containing protein</fullName>
    </recommendedName>
</protein>
<dbReference type="Pfam" id="PF00169">
    <property type="entry name" value="PH"/>
    <property type="match status" value="1"/>
</dbReference>
<accession>A0A2P4T542</accession>
<evidence type="ECO:0000259" key="1">
    <source>
        <dbReference type="SMART" id="SM00233"/>
    </source>
</evidence>
<dbReference type="SUPFAM" id="SSF50729">
    <property type="entry name" value="PH domain-like"/>
    <property type="match status" value="1"/>
</dbReference>
<sequence>MLALQNHVWVDVTLHNTTLPPLAIKNPECLGLLHQLDRSKDAWIQHYCILKDGCLYFYATLRSTPAQGGLYLQGYIVSEQSLGSKRSVIELKPPSEEFKTFYLCAENVNENKRVLKYIRNTQLYTFLGLSFRWITALKASINKWLPLHQAIQDFMNRPLEETRM</sequence>
<dbReference type="InterPro" id="IPR011993">
    <property type="entry name" value="PH-like_dom_sf"/>
</dbReference>
<reference evidence="2 3" key="1">
    <citation type="submission" date="2018-01" db="EMBL/GenBank/DDBJ databases">
        <title>Comparison of the Chinese Bamboo Partridge and Red Junglefowl genome sequences highlights the importance of demography in genome evolution.</title>
        <authorList>
            <person name="Tiley G.P."/>
            <person name="Kimball R.T."/>
            <person name="Braun E.L."/>
            <person name="Burleigh J.G."/>
        </authorList>
    </citation>
    <scope>NUCLEOTIDE SEQUENCE [LARGE SCALE GENOMIC DNA]</scope>
    <source>
        <strain evidence="2">RTK389</strain>
        <tissue evidence="2">Blood</tissue>
    </source>
</reference>
<dbReference type="Gene3D" id="2.30.29.30">
    <property type="entry name" value="Pleckstrin-homology domain (PH domain)/Phosphotyrosine-binding domain (PTB)"/>
    <property type="match status" value="1"/>
</dbReference>
<evidence type="ECO:0000313" key="3">
    <source>
        <dbReference type="Proteomes" id="UP000237246"/>
    </source>
</evidence>
<comment type="caution">
    <text evidence="2">The sequence shown here is derived from an EMBL/GenBank/DDBJ whole genome shotgun (WGS) entry which is preliminary data.</text>
</comment>
<dbReference type="OrthoDB" id="2157866at2759"/>
<dbReference type="EMBL" id="PPHD01008625">
    <property type="protein sequence ID" value="POI31444.1"/>
    <property type="molecule type" value="Genomic_DNA"/>
</dbReference>
<dbReference type="PANTHER" id="PTHR12752:SF2">
    <property type="entry name" value="PDZ AND PLECKSTRIN HOMOLOGY DOMAINS 1"/>
    <property type="match status" value="1"/>
</dbReference>